<evidence type="ECO:0000313" key="3">
    <source>
        <dbReference type="Proteomes" id="UP000283269"/>
    </source>
</evidence>
<comment type="caution">
    <text evidence="2">The sequence shown here is derived from an EMBL/GenBank/DDBJ whole genome shotgun (WGS) entry which is preliminary data.</text>
</comment>
<feature type="compositionally biased region" description="Acidic residues" evidence="1">
    <location>
        <begin position="369"/>
        <end position="378"/>
    </location>
</feature>
<dbReference type="OrthoDB" id="3364608at2759"/>
<feature type="compositionally biased region" description="Basic residues" evidence="1">
    <location>
        <begin position="84"/>
        <end position="93"/>
    </location>
</feature>
<feature type="region of interest" description="Disordered" evidence="1">
    <location>
        <begin position="166"/>
        <end position="251"/>
    </location>
</feature>
<dbReference type="Proteomes" id="UP000283269">
    <property type="component" value="Unassembled WGS sequence"/>
</dbReference>
<reference evidence="2 3" key="1">
    <citation type="journal article" date="2018" name="Evol. Lett.">
        <title>Horizontal gene cluster transfer increased hallucinogenic mushroom diversity.</title>
        <authorList>
            <person name="Reynolds H.T."/>
            <person name="Vijayakumar V."/>
            <person name="Gluck-Thaler E."/>
            <person name="Korotkin H.B."/>
            <person name="Matheny P.B."/>
            <person name="Slot J.C."/>
        </authorList>
    </citation>
    <scope>NUCLEOTIDE SEQUENCE [LARGE SCALE GENOMIC DNA]</scope>
    <source>
        <strain evidence="2 3">2631</strain>
    </source>
</reference>
<feature type="compositionally biased region" description="Polar residues" evidence="1">
    <location>
        <begin position="238"/>
        <end position="250"/>
    </location>
</feature>
<feature type="compositionally biased region" description="Basic residues" evidence="1">
    <location>
        <begin position="44"/>
        <end position="54"/>
    </location>
</feature>
<proteinExistence type="predicted"/>
<feature type="compositionally biased region" description="Low complexity" evidence="1">
    <location>
        <begin position="204"/>
        <end position="219"/>
    </location>
</feature>
<feature type="region of interest" description="Disordered" evidence="1">
    <location>
        <begin position="1"/>
        <end position="149"/>
    </location>
</feature>
<dbReference type="EMBL" id="NHYD01002806">
    <property type="protein sequence ID" value="PPQ84804.1"/>
    <property type="molecule type" value="Genomic_DNA"/>
</dbReference>
<dbReference type="InParanoid" id="A0A409X205"/>
<keyword evidence="3" id="KW-1185">Reference proteome</keyword>
<accession>A0A409X205</accession>
<protein>
    <submittedName>
        <fullName evidence="2">Uncharacterized protein</fullName>
    </submittedName>
</protein>
<evidence type="ECO:0000313" key="2">
    <source>
        <dbReference type="EMBL" id="PPQ84804.1"/>
    </source>
</evidence>
<evidence type="ECO:0000256" key="1">
    <source>
        <dbReference type="SAM" id="MobiDB-lite"/>
    </source>
</evidence>
<feature type="region of interest" description="Disordered" evidence="1">
    <location>
        <begin position="308"/>
        <end position="423"/>
    </location>
</feature>
<name>A0A409X205_PSICY</name>
<dbReference type="AlphaFoldDB" id="A0A409X205"/>
<organism evidence="2 3">
    <name type="scientific">Psilocybe cyanescens</name>
    <dbReference type="NCBI Taxonomy" id="93625"/>
    <lineage>
        <taxon>Eukaryota</taxon>
        <taxon>Fungi</taxon>
        <taxon>Dikarya</taxon>
        <taxon>Basidiomycota</taxon>
        <taxon>Agaricomycotina</taxon>
        <taxon>Agaricomycetes</taxon>
        <taxon>Agaricomycetidae</taxon>
        <taxon>Agaricales</taxon>
        <taxon>Agaricineae</taxon>
        <taxon>Strophariaceae</taxon>
        <taxon>Psilocybe</taxon>
    </lineage>
</organism>
<feature type="compositionally biased region" description="Low complexity" evidence="1">
    <location>
        <begin position="131"/>
        <end position="146"/>
    </location>
</feature>
<gene>
    <name evidence="2" type="ORF">CVT25_015169</name>
</gene>
<feature type="compositionally biased region" description="Polar residues" evidence="1">
    <location>
        <begin position="117"/>
        <end position="126"/>
    </location>
</feature>
<dbReference type="STRING" id="93625.A0A409X205"/>
<sequence length="423" mass="45688">MLDSDESMSMPLPAAAPAHVPAPIPARRPLKRSASTASLPTPPRTHRRHARGRSRGSCDSDSENEHAAVLTSDDENEDIEARIRHTHKSKKRRTGEAVEDDEEAFWLGGGAGESDSAGLNTHSNAHMRTASVGSLSSSKSGSNSSSRNHGVPLLYRRLLAQTEVGPGVDVAPVSPPPSHRRATAVVSPASGPDLTDSPSPPFTPRTTRAQTKRAAQAQALRDSPDNPFIVTPQKHADSATTTPNDANKTPAQLERPNLTYVLYVFLSLLSSVSSCSPSFCGIIQTNTSASTCSRGVRRVFNNPLYNHHAGRAYSPPPESKLPIDDPDYSPAMHCPPKLLFPEARRAKGKGKAKPATSARNRRRSPSLSGDEEEGEEEEIRVIRPKLLDFGPPKTQMLQKKAQKQMQTQTLEQELKSAGEPLSI</sequence>
<feature type="compositionally biased region" description="Low complexity" evidence="1">
    <location>
        <begin position="393"/>
        <end position="410"/>
    </location>
</feature>